<dbReference type="SUPFAM" id="SSF51735">
    <property type="entry name" value="NAD(P)-binding Rossmann-fold domains"/>
    <property type="match status" value="1"/>
</dbReference>
<keyword evidence="2" id="KW-0560">Oxidoreductase</keyword>
<evidence type="ECO:0000259" key="3">
    <source>
        <dbReference type="Pfam" id="PF13460"/>
    </source>
</evidence>
<keyword evidence="1" id="KW-0521">NADP</keyword>
<dbReference type="InterPro" id="IPR036291">
    <property type="entry name" value="NAD(P)-bd_dom_sf"/>
</dbReference>
<organism evidence="4 5">
    <name type="scientific">Zasmidium cellare</name>
    <name type="common">Wine cellar mold</name>
    <name type="synonym">Racodium cellare</name>
    <dbReference type="NCBI Taxonomy" id="395010"/>
    <lineage>
        <taxon>Eukaryota</taxon>
        <taxon>Fungi</taxon>
        <taxon>Dikarya</taxon>
        <taxon>Ascomycota</taxon>
        <taxon>Pezizomycotina</taxon>
        <taxon>Dothideomycetes</taxon>
        <taxon>Dothideomycetidae</taxon>
        <taxon>Mycosphaerellales</taxon>
        <taxon>Mycosphaerellaceae</taxon>
        <taxon>Zasmidium</taxon>
    </lineage>
</organism>
<sequence>MPETYLVTGATGNIGRSVVTTLLSLGQKVHVFTRNTSSKIAQELSSDGATLFQGDFSNPSALSSAARGCSGIFLLTIPGPDAATFASTALEAFKSAALPDSVVVLTTSIFNDEKTSKLVNSPNAGLPNKPPHPFVTGYWSMNDAVETTVKESGIPHWTILRPAYFMSNYKDFNIRYIHFPALSTEKKLVAAVKPETKFEMNDPHDIGVFAAHALAEKGQPRWEHKGISLASEILTLEEKAAVLSRVSGINIQAEFADEAESTKSAENDFVGYMWFWQRTLSAKVDMDEMRSFGLPLGSFEKYLTKHREELIRALNDTKGGYGDMSTDELLAAAGQHGA</sequence>
<evidence type="ECO:0000256" key="1">
    <source>
        <dbReference type="ARBA" id="ARBA00022857"/>
    </source>
</evidence>
<dbReference type="Proteomes" id="UP001305779">
    <property type="component" value="Unassembled WGS sequence"/>
</dbReference>
<dbReference type="Pfam" id="PF13460">
    <property type="entry name" value="NAD_binding_10"/>
    <property type="match status" value="1"/>
</dbReference>
<reference evidence="4 5" key="1">
    <citation type="journal article" date="2023" name="G3 (Bethesda)">
        <title>A chromosome-level genome assembly of Zasmidium syzygii isolated from banana leaves.</title>
        <authorList>
            <person name="van Westerhoven A.C."/>
            <person name="Mehrabi R."/>
            <person name="Talebi R."/>
            <person name="Steentjes M.B.F."/>
            <person name="Corcolon B."/>
            <person name="Chong P.A."/>
            <person name="Kema G.H.J."/>
            <person name="Seidl M.F."/>
        </authorList>
    </citation>
    <scope>NUCLEOTIDE SEQUENCE [LARGE SCALE GENOMIC DNA]</scope>
    <source>
        <strain evidence="4 5">P124</strain>
    </source>
</reference>
<name>A0ABR0ELC1_ZASCE</name>
<dbReference type="EMBL" id="JAXOVC010000004">
    <property type="protein sequence ID" value="KAK4502384.1"/>
    <property type="molecule type" value="Genomic_DNA"/>
</dbReference>
<dbReference type="InterPro" id="IPR016040">
    <property type="entry name" value="NAD(P)-bd_dom"/>
</dbReference>
<dbReference type="InterPro" id="IPR051164">
    <property type="entry name" value="NmrA-like_oxidored"/>
</dbReference>
<protein>
    <recommendedName>
        <fullName evidence="3">NAD(P)-binding domain-containing protein</fullName>
    </recommendedName>
</protein>
<gene>
    <name evidence="4" type="ORF">PRZ48_005809</name>
</gene>
<keyword evidence="5" id="KW-1185">Reference proteome</keyword>
<dbReference type="Gene3D" id="3.40.50.720">
    <property type="entry name" value="NAD(P)-binding Rossmann-like Domain"/>
    <property type="match status" value="1"/>
</dbReference>
<evidence type="ECO:0000256" key="2">
    <source>
        <dbReference type="ARBA" id="ARBA00023002"/>
    </source>
</evidence>
<evidence type="ECO:0000313" key="5">
    <source>
        <dbReference type="Proteomes" id="UP001305779"/>
    </source>
</evidence>
<feature type="domain" description="NAD(P)-binding" evidence="3">
    <location>
        <begin position="9"/>
        <end position="168"/>
    </location>
</feature>
<dbReference type="PANTHER" id="PTHR42748">
    <property type="entry name" value="NITROGEN METABOLITE REPRESSION PROTEIN NMRA FAMILY MEMBER"/>
    <property type="match status" value="1"/>
</dbReference>
<comment type="caution">
    <text evidence="4">The sequence shown here is derived from an EMBL/GenBank/DDBJ whole genome shotgun (WGS) entry which is preliminary data.</text>
</comment>
<evidence type="ECO:0000313" key="4">
    <source>
        <dbReference type="EMBL" id="KAK4502384.1"/>
    </source>
</evidence>
<proteinExistence type="predicted"/>
<accession>A0ABR0ELC1</accession>
<dbReference type="PANTHER" id="PTHR42748:SF30">
    <property type="entry name" value="NMRA-LIKE DOMAIN-CONTAINING PROTEIN"/>
    <property type="match status" value="1"/>
</dbReference>